<dbReference type="SUPFAM" id="SSF48371">
    <property type="entry name" value="ARM repeat"/>
    <property type="match status" value="1"/>
</dbReference>
<gene>
    <name evidence="10" type="ORF">QTG54_000943</name>
</gene>
<feature type="region of interest" description="Disordered" evidence="8">
    <location>
        <begin position="1044"/>
        <end position="1065"/>
    </location>
</feature>
<accession>A0AAD8YLU8</accession>
<evidence type="ECO:0000256" key="4">
    <source>
        <dbReference type="ARBA" id="ARBA00022448"/>
    </source>
</evidence>
<protein>
    <submittedName>
        <fullName evidence="10">Exportin-7</fullName>
    </submittedName>
</protein>
<comment type="caution">
    <text evidence="10">The sequence shown here is derived from an EMBL/GenBank/DDBJ whole genome shotgun (WGS) entry which is preliminary data.</text>
</comment>
<dbReference type="Pfam" id="PF25795">
    <property type="entry name" value="TPR_XPO7"/>
    <property type="match status" value="1"/>
</dbReference>
<dbReference type="PANTHER" id="PTHR12596">
    <property type="entry name" value="EXPORTIN 4,7-RELATED"/>
    <property type="match status" value="1"/>
</dbReference>
<dbReference type="GO" id="GO:0005049">
    <property type="term" value="F:nuclear export signal receptor activity"/>
    <property type="evidence" value="ECO:0007669"/>
    <property type="project" value="InterPro"/>
</dbReference>
<dbReference type="InterPro" id="IPR044189">
    <property type="entry name" value="XPO4/7-like"/>
</dbReference>
<evidence type="ECO:0000256" key="8">
    <source>
        <dbReference type="SAM" id="MobiDB-lite"/>
    </source>
</evidence>
<keyword evidence="11" id="KW-1185">Reference proteome</keyword>
<evidence type="ECO:0000313" key="10">
    <source>
        <dbReference type="EMBL" id="KAK1749004.1"/>
    </source>
</evidence>
<feature type="compositionally biased region" description="Low complexity" evidence="8">
    <location>
        <begin position="1053"/>
        <end position="1065"/>
    </location>
</feature>
<evidence type="ECO:0000256" key="5">
    <source>
        <dbReference type="ARBA" id="ARBA00022490"/>
    </source>
</evidence>
<dbReference type="Proteomes" id="UP001224775">
    <property type="component" value="Unassembled WGS sequence"/>
</dbReference>
<keyword evidence="6" id="KW-0653">Protein transport</keyword>
<evidence type="ECO:0000256" key="1">
    <source>
        <dbReference type="ARBA" id="ARBA00004123"/>
    </source>
</evidence>
<keyword evidence="4" id="KW-0813">Transport</keyword>
<keyword evidence="5" id="KW-0963">Cytoplasm</keyword>
<evidence type="ECO:0000256" key="7">
    <source>
        <dbReference type="ARBA" id="ARBA00023242"/>
    </source>
</evidence>
<keyword evidence="7" id="KW-0539">Nucleus</keyword>
<dbReference type="Gene3D" id="3.40.50.1820">
    <property type="entry name" value="alpha/beta hydrolase"/>
    <property type="match status" value="1"/>
</dbReference>
<organism evidence="10 11">
    <name type="scientific">Skeletonema marinoi</name>
    <dbReference type="NCBI Taxonomy" id="267567"/>
    <lineage>
        <taxon>Eukaryota</taxon>
        <taxon>Sar</taxon>
        <taxon>Stramenopiles</taxon>
        <taxon>Ochrophyta</taxon>
        <taxon>Bacillariophyta</taxon>
        <taxon>Coscinodiscophyceae</taxon>
        <taxon>Thalassiosirophycidae</taxon>
        <taxon>Thalassiosirales</taxon>
        <taxon>Skeletonemataceae</taxon>
        <taxon>Skeletonema</taxon>
        <taxon>Skeletonema marinoi-dohrnii complex</taxon>
    </lineage>
</organism>
<dbReference type="SUPFAM" id="SSF53474">
    <property type="entry name" value="alpha/beta-Hydrolases"/>
    <property type="match status" value="1"/>
</dbReference>
<dbReference type="PANTHER" id="PTHR12596:SF2">
    <property type="entry name" value="EXPORTIN-7 ISOFORM X1"/>
    <property type="match status" value="1"/>
</dbReference>
<name>A0AAD8YLU8_9STRA</name>
<sequence length="1366" mass="151117">MSVHSRPISIPICSAVASNSLTELISSHWNNFTIAQRIDIRNYVLGYLANNGPTLQDFVTLSLIKLVCRITKLGWFDDSTHRELTDDVTKFLQATVDHCILGLKILNQLVDELNIPTTGRTRIYGDVGTIQAPTNWRPVLQDPGTTELLLDFYANTEPPRSNKAMEAVILICSVRRSLFPSDKEREAFLGRIMAGIRELLKNQTGLQHQDNYHQFCRLLGRLKANYQLSELVKTEGYLDWLDLAASFTTQSIRNWHDGALEDPLEDDGSLMEQMDRLPTICRFQYNSVATIILAKFDPLMEKYRELMSHLMTSSTESAPPNVAQQVNILEGQLTWLTYVCGAIVGGHSWSSSRIGNGEETLDASLSKRVLQLAQGMDFRLTNSNGVGKADVKLEMAMLYYFQNFRRVYMFMWESSNSDSMSMGGMKLESVPSTKQKVYQNMFENMGLGNHTVVANLIVTKIGKNLKFWPDEHEIVSKTLDLLTDMAGGYSSSKLLLTLDTVKYLASHHTHEEFPFLNVLSNARKRTTFHAILVRLLLSPNGQEKLGVTFDQFMEPIIETMSQLGALDATQLRSEAARMPLIGVFRDLRGVTMSLHNRRSYGMLFDMLEPRHMPLLSRVADSWFDQPDVMISLLRFVQEFCHNKANRVNFDQSSPNGILLFRATSDVVCAFGRRALNATAPTSGDIYKSKYKGMSLALSIINSALGGNYVCFGVFALYNDPALENALDISLKMALGIPLEHVVAYPKLSSSVFGFIEIIFRNHIKTTLALDTSVFMQLMNAVHEGLQSSDAQISSMCANSIDHLATFYYENSGKDKPEQSLPNQQSIFRLVIVSNKMASILFSAWALLLLLCHVIPTASKSRSDAYDMLAASIRRNELSDYDIKTISSALKGLSTTQAALKRIDGTAHEMYQRTHKSSTTLEGDDDDDEDSSGKIGGLKVKGRMSRNAARVGCVADALFAAELCELSASVPSSVSVNHDETEDGTLADWTEREIVFNATIYPDESTNNKQSNVALSVLVIYEPKYNGGAGVRHGGIEDLLSFAQEEADDDSDSAESNSSTQSTSSQRGRFIIILSDHDASSSKNDLPYIISTLDVPPIRVKLNRQSNEMASVSEPLYRLAGTLIRSVGQVIDLNDKKEEVSDNESDSEATNDTQKQPSDRPAIHIVGHSLSGAVGALAANILDGRLPMPSSEETSATRWSGFARDRVSALCLGCPPCMSGIEVDFVTSVINGDDIVPRSSYRTLQRLYGRTERSIKGGILGKGVGWMSDAARLTVTGLTSGSSKKKDAHLAVPGRVYLIRPRRIGGGSSSIHEVGGSIGGRENFRAAVLWQLNDVLLSKSLWKHHSQSSYIRSLDRVQLKGFSDDTD</sequence>
<feature type="region of interest" description="Disordered" evidence="8">
    <location>
        <begin position="908"/>
        <end position="934"/>
    </location>
</feature>
<feature type="region of interest" description="Disordered" evidence="8">
    <location>
        <begin position="1134"/>
        <end position="1158"/>
    </location>
</feature>
<evidence type="ECO:0000256" key="6">
    <source>
        <dbReference type="ARBA" id="ARBA00022927"/>
    </source>
</evidence>
<dbReference type="GO" id="GO:0006611">
    <property type="term" value="P:protein export from nucleus"/>
    <property type="evidence" value="ECO:0007669"/>
    <property type="project" value="TreeGrafter"/>
</dbReference>
<feature type="domain" description="Exportin-7/Ran-binding protein 17 TPR repeats" evidence="9">
    <location>
        <begin position="255"/>
        <end position="523"/>
    </location>
</feature>
<dbReference type="Gene3D" id="1.25.10.10">
    <property type="entry name" value="Leucine-rich Repeat Variant"/>
    <property type="match status" value="1"/>
</dbReference>
<comment type="similarity">
    <text evidence="3">Belongs to the exportin family.</text>
</comment>
<dbReference type="InterPro" id="IPR016024">
    <property type="entry name" value="ARM-type_fold"/>
</dbReference>
<evidence type="ECO:0000313" key="11">
    <source>
        <dbReference type="Proteomes" id="UP001224775"/>
    </source>
</evidence>
<dbReference type="GO" id="GO:0005737">
    <property type="term" value="C:cytoplasm"/>
    <property type="evidence" value="ECO:0007669"/>
    <property type="project" value="UniProtKB-SubCell"/>
</dbReference>
<evidence type="ECO:0000259" key="9">
    <source>
        <dbReference type="Pfam" id="PF25795"/>
    </source>
</evidence>
<reference evidence="10" key="1">
    <citation type="submission" date="2023-06" db="EMBL/GenBank/DDBJ databases">
        <title>Survivors Of The Sea: Transcriptome response of Skeletonema marinoi to long-term dormancy.</title>
        <authorList>
            <person name="Pinder M.I.M."/>
            <person name="Kourtchenko O."/>
            <person name="Robertson E.K."/>
            <person name="Larsson T."/>
            <person name="Maumus F."/>
            <person name="Osuna-Cruz C.M."/>
            <person name="Vancaester E."/>
            <person name="Stenow R."/>
            <person name="Vandepoele K."/>
            <person name="Ploug H."/>
            <person name="Bruchert V."/>
            <person name="Godhe A."/>
            <person name="Topel M."/>
        </authorList>
    </citation>
    <scope>NUCLEOTIDE SEQUENCE</scope>
    <source>
        <strain evidence="10">R05AC</strain>
    </source>
</reference>
<dbReference type="CDD" id="cd00741">
    <property type="entry name" value="Lipase"/>
    <property type="match status" value="1"/>
</dbReference>
<dbReference type="InterPro" id="IPR029058">
    <property type="entry name" value="AB_hydrolase_fold"/>
</dbReference>
<comment type="subcellular location">
    <subcellularLocation>
        <location evidence="2">Cytoplasm</location>
    </subcellularLocation>
    <subcellularLocation>
        <location evidence="1">Nucleus</location>
    </subcellularLocation>
</comment>
<dbReference type="InterPro" id="IPR057947">
    <property type="entry name" value="TPR_XPO7/RBP17"/>
</dbReference>
<dbReference type="EMBL" id="JATAAI010000001">
    <property type="protein sequence ID" value="KAK1749004.1"/>
    <property type="molecule type" value="Genomic_DNA"/>
</dbReference>
<evidence type="ECO:0000256" key="3">
    <source>
        <dbReference type="ARBA" id="ARBA00009466"/>
    </source>
</evidence>
<dbReference type="InterPro" id="IPR011989">
    <property type="entry name" value="ARM-like"/>
</dbReference>
<proteinExistence type="inferred from homology"/>
<dbReference type="GO" id="GO:0005643">
    <property type="term" value="C:nuclear pore"/>
    <property type="evidence" value="ECO:0007669"/>
    <property type="project" value="TreeGrafter"/>
</dbReference>
<evidence type="ECO:0000256" key="2">
    <source>
        <dbReference type="ARBA" id="ARBA00004496"/>
    </source>
</evidence>